<protein>
    <submittedName>
        <fullName evidence="2">Uncharacterized protein</fullName>
    </submittedName>
</protein>
<evidence type="ECO:0000313" key="2">
    <source>
        <dbReference type="EMBL" id="TNY18265.1"/>
    </source>
</evidence>
<organism evidence="2 3">
    <name type="scientific">Rhodotorula diobovata</name>
    <dbReference type="NCBI Taxonomy" id="5288"/>
    <lineage>
        <taxon>Eukaryota</taxon>
        <taxon>Fungi</taxon>
        <taxon>Dikarya</taxon>
        <taxon>Basidiomycota</taxon>
        <taxon>Pucciniomycotina</taxon>
        <taxon>Microbotryomycetes</taxon>
        <taxon>Sporidiobolales</taxon>
        <taxon>Sporidiobolaceae</taxon>
        <taxon>Rhodotorula</taxon>
    </lineage>
</organism>
<dbReference type="EMBL" id="SOZI01000147">
    <property type="protein sequence ID" value="TNY18265.1"/>
    <property type="molecule type" value="Genomic_DNA"/>
</dbReference>
<accession>A0A5C5FNS5</accession>
<keyword evidence="1" id="KW-1133">Transmembrane helix</keyword>
<proteinExistence type="predicted"/>
<gene>
    <name evidence="2" type="ORF">DMC30DRAFT_403553</name>
</gene>
<comment type="caution">
    <text evidence="2">The sequence shown here is derived from an EMBL/GenBank/DDBJ whole genome shotgun (WGS) entry which is preliminary data.</text>
</comment>
<dbReference type="AlphaFoldDB" id="A0A5C5FNS5"/>
<keyword evidence="1" id="KW-0472">Membrane</keyword>
<reference evidence="2 3" key="1">
    <citation type="submission" date="2019-03" db="EMBL/GenBank/DDBJ databases">
        <title>Rhodosporidium diobovatum UCD-FST 08-225 genome sequencing, assembly, and annotation.</title>
        <authorList>
            <person name="Fakankun I.U."/>
            <person name="Fristensky B."/>
            <person name="Levin D.B."/>
        </authorList>
    </citation>
    <scope>NUCLEOTIDE SEQUENCE [LARGE SCALE GENOMIC DNA]</scope>
    <source>
        <strain evidence="2 3">UCD-FST 08-225</strain>
    </source>
</reference>
<name>A0A5C5FNS5_9BASI</name>
<dbReference type="Proteomes" id="UP000311382">
    <property type="component" value="Unassembled WGS sequence"/>
</dbReference>
<feature type="transmembrane region" description="Helical" evidence="1">
    <location>
        <begin position="6"/>
        <end position="28"/>
    </location>
</feature>
<evidence type="ECO:0000313" key="3">
    <source>
        <dbReference type="Proteomes" id="UP000311382"/>
    </source>
</evidence>
<evidence type="ECO:0000256" key="1">
    <source>
        <dbReference type="SAM" id="Phobius"/>
    </source>
</evidence>
<keyword evidence="1" id="KW-0812">Transmembrane</keyword>
<keyword evidence="3" id="KW-1185">Reference proteome</keyword>
<sequence>MLPRTFTVVPAVLTLSYCPACCACTWLAPTLRRTRRMHQWDSQCCQSVCDATANPPADKCTRTNALKALSRRAKHVEQLDQQDQFSGRMYISCRT</sequence>